<gene>
    <name evidence="8" type="ORF">MU0050_000202</name>
</gene>
<feature type="chain" id="PRO_5045203012" evidence="7">
    <location>
        <begin position="26"/>
        <end position="173"/>
    </location>
</feature>
<dbReference type="Pfam" id="PF05481">
    <property type="entry name" value="Myco_19_kDa"/>
    <property type="match status" value="1"/>
</dbReference>
<dbReference type="PROSITE" id="PS51257">
    <property type="entry name" value="PROKAR_LIPOPROTEIN"/>
    <property type="match status" value="1"/>
</dbReference>
<evidence type="ECO:0000256" key="7">
    <source>
        <dbReference type="SAM" id="SignalP"/>
    </source>
</evidence>
<sequence>MKHSVLAGGCAVALALLAGCSSQDAETSDSTETAGTAGTTSAPADTAPGAAPAEGGPADGDRVTFGSSDIGEISSITCQTDAGVTTITIAAAQDTSVVVTDEETPAVKSVSIGEPGSDGPSLIFLEGVSPDPEATRDGNRYTVKGTGMGTESADDADPAQPVEMPFELTVTCP</sequence>
<evidence type="ECO:0000256" key="1">
    <source>
        <dbReference type="ARBA" id="ARBA00022475"/>
    </source>
</evidence>
<feature type="compositionally biased region" description="Low complexity" evidence="6">
    <location>
        <begin position="28"/>
        <end position="56"/>
    </location>
</feature>
<keyword evidence="2 7" id="KW-0732">Signal</keyword>
<evidence type="ECO:0000256" key="5">
    <source>
        <dbReference type="ARBA" id="ARBA00023288"/>
    </source>
</evidence>
<organism evidence="8 9">
    <name type="scientific">[Mycobacterium] wendilense</name>
    <dbReference type="NCBI Taxonomy" id="3064284"/>
    <lineage>
        <taxon>Bacteria</taxon>
        <taxon>Bacillati</taxon>
        <taxon>Actinomycetota</taxon>
        <taxon>Actinomycetes</taxon>
        <taxon>Mycobacteriales</taxon>
        <taxon>Mycobacteriaceae</taxon>
        <taxon>Mycolicibacter</taxon>
    </lineage>
</organism>
<protein>
    <submittedName>
        <fullName evidence="8">Lipoprotein LpqH</fullName>
    </submittedName>
</protein>
<dbReference type="Proteomes" id="UP001190466">
    <property type="component" value="Chromosome"/>
</dbReference>
<dbReference type="RefSeq" id="WP_316513716.1">
    <property type="nucleotide sequence ID" value="NZ_OY726395.1"/>
</dbReference>
<evidence type="ECO:0000256" key="4">
    <source>
        <dbReference type="ARBA" id="ARBA00023139"/>
    </source>
</evidence>
<accession>A0ABN9NXC9</accession>
<proteinExistence type="predicted"/>
<dbReference type="InterPro" id="IPR008691">
    <property type="entry name" value="LpqH"/>
</dbReference>
<feature type="region of interest" description="Disordered" evidence="6">
    <location>
        <begin position="127"/>
        <end position="163"/>
    </location>
</feature>
<evidence type="ECO:0000313" key="9">
    <source>
        <dbReference type="Proteomes" id="UP001190466"/>
    </source>
</evidence>
<evidence type="ECO:0000256" key="3">
    <source>
        <dbReference type="ARBA" id="ARBA00023136"/>
    </source>
</evidence>
<reference evidence="8 9" key="1">
    <citation type="submission" date="2023-08" db="EMBL/GenBank/DDBJ databases">
        <authorList>
            <person name="Folkvardsen B D."/>
            <person name="Norman A."/>
        </authorList>
    </citation>
    <scope>NUCLEOTIDE SEQUENCE [LARGE SCALE GENOMIC DNA]</scope>
    <source>
        <strain evidence="8 9">Mu0050</strain>
    </source>
</reference>
<keyword evidence="1" id="KW-1003">Cell membrane</keyword>
<feature type="region of interest" description="Disordered" evidence="6">
    <location>
        <begin position="25"/>
        <end position="67"/>
    </location>
</feature>
<keyword evidence="5 8" id="KW-0449">Lipoprotein</keyword>
<evidence type="ECO:0000256" key="2">
    <source>
        <dbReference type="ARBA" id="ARBA00022729"/>
    </source>
</evidence>
<keyword evidence="3" id="KW-0472">Membrane</keyword>
<keyword evidence="9" id="KW-1185">Reference proteome</keyword>
<evidence type="ECO:0000256" key="6">
    <source>
        <dbReference type="SAM" id="MobiDB-lite"/>
    </source>
</evidence>
<evidence type="ECO:0000313" key="8">
    <source>
        <dbReference type="EMBL" id="CAJ1578803.1"/>
    </source>
</evidence>
<name>A0ABN9NXC9_9MYCO</name>
<dbReference type="EMBL" id="OY726395">
    <property type="protein sequence ID" value="CAJ1578803.1"/>
    <property type="molecule type" value="Genomic_DNA"/>
</dbReference>
<feature type="signal peptide" evidence="7">
    <location>
        <begin position="1"/>
        <end position="25"/>
    </location>
</feature>
<keyword evidence="4" id="KW-0564">Palmitate</keyword>